<keyword evidence="12" id="KW-0407">Ion channel</keyword>
<dbReference type="Proteomes" id="UP000023152">
    <property type="component" value="Unassembled WGS sequence"/>
</dbReference>
<feature type="region of interest" description="Disordered" evidence="13">
    <location>
        <begin position="143"/>
        <end position="179"/>
    </location>
</feature>
<protein>
    <submittedName>
        <fullName evidence="16">Voltage-dependent L-type calcium channel subunit alpha-1S isoform 2</fullName>
    </submittedName>
</protein>
<evidence type="ECO:0000256" key="6">
    <source>
        <dbReference type="ARBA" id="ARBA00022837"/>
    </source>
</evidence>
<evidence type="ECO:0000256" key="11">
    <source>
        <dbReference type="ARBA" id="ARBA00023180"/>
    </source>
</evidence>
<proteinExistence type="predicted"/>
<evidence type="ECO:0000256" key="12">
    <source>
        <dbReference type="ARBA" id="ARBA00023303"/>
    </source>
</evidence>
<gene>
    <name evidence="16" type="ORF">RFI_20418</name>
</gene>
<dbReference type="InterPro" id="IPR050599">
    <property type="entry name" value="VDCC_alpha-1_subunit"/>
</dbReference>
<feature type="compositionally biased region" description="Polar residues" evidence="13">
    <location>
        <begin position="162"/>
        <end position="176"/>
    </location>
</feature>
<evidence type="ECO:0000256" key="3">
    <source>
        <dbReference type="ARBA" id="ARBA00022568"/>
    </source>
</evidence>
<keyword evidence="11" id="KW-0325">Glycoprotein</keyword>
<keyword evidence="17" id="KW-1185">Reference proteome</keyword>
<organism evidence="16 17">
    <name type="scientific">Reticulomyxa filosa</name>
    <dbReference type="NCBI Taxonomy" id="46433"/>
    <lineage>
        <taxon>Eukaryota</taxon>
        <taxon>Sar</taxon>
        <taxon>Rhizaria</taxon>
        <taxon>Retaria</taxon>
        <taxon>Foraminifera</taxon>
        <taxon>Monothalamids</taxon>
        <taxon>Reticulomyxidae</taxon>
        <taxon>Reticulomyxa</taxon>
    </lineage>
</organism>
<evidence type="ECO:0000256" key="4">
    <source>
        <dbReference type="ARBA" id="ARBA00022673"/>
    </source>
</evidence>
<evidence type="ECO:0000313" key="16">
    <source>
        <dbReference type="EMBL" id="ETO16919.1"/>
    </source>
</evidence>
<dbReference type="PANTHER" id="PTHR45628:SF7">
    <property type="entry name" value="VOLTAGE-DEPENDENT CALCIUM CHANNEL TYPE A SUBUNIT ALPHA-1"/>
    <property type="match status" value="1"/>
</dbReference>
<evidence type="ECO:0000256" key="9">
    <source>
        <dbReference type="ARBA" id="ARBA00023065"/>
    </source>
</evidence>
<evidence type="ECO:0000256" key="13">
    <source>
        <dbReference type="SAM" id="MobiDB-lite"/>
    </source>
</evidence>
<keyword evidence="4" id="KW-0107">Calcium channel</keyword>
<evidence type="ECO:0000259" key="15">
    <source>
        <dbReference type="Pfam" id="PF00520"/>
    </source>
</evidence>
<evidence type="ECO:0000256" key="10">
    <source>
        <dbReference type="ARBA" id="ARBA00023136"/>
    </source>
</evidence>
<evidence type="ECO:0000313" key="17">
    <source>
        <dbReference type="Proteomes" id="UP000023152"/>
    </source>
</evidence>
<evidence type="ECO:0000256" key="2">
    <source>
        <dbReference type="ARBA" id="ARBA00022448"/>
    </source>
</evidence>
<dbReference type="GO" id="GO:0005891">
    <property type="term" value="C:voltage-gated calcium channel complex"/>
    <property type="evidence" value="ECO:0007669"/>
    <property type="project" value="TreeGrafter"/>
</dbReference>
<comment type="subcellular location">
    <subcellularLocation>
        <location evidence="1">Membrane</location>
        <topology evidence="1">Multi-pass membrane protein</topology>
    </subcellularLocation>
</comment>
<keyword evidence="8 14" id="KW-1133">Transmembrane helix</keyword>
<feature type="non-terminal residue" evidence="16">
    <location>
        <position position="1"/>
    </location>
</feature>
<dbReference type="InterPro" id="IPR005821">
    <property type="entry name" value="Ion_trans_dom"/>
</dbReference>
<keyword evidence="5 14" id="KW-0812">Transmembrane</keyword>
<name>X6MSX9_RETFI</name>
<sequence>TNFDTFASSFSLLYQVATQDNWDAVYAAYLEAYRGTHHLYSVYIFFISFFVFGTAVLINLFIAVVLDAFQENKDSFMREEKLETIKVWRNLWLWFEPEAKGKISADMFLTLLRLSPRPTGFCRYNPFEKLMFLTLQMKKLKRKKSAHNTSTRTLPGLDDNVDANSPASVSTVSPNRDSAHASLRKSNSFVLSRHLLSMIPMSGLLFF</sequence>
<keyword evidence="10 14" id="KW-0472">Membrane</keyword>
<evidence type="ECO:0000256" key="5">
    <source>
        <dbReference type="ARBA" id="ARBA00022692"/>
    </source>
</evidence>
<reference evidence="16 17" key="1">
    <citation type="journal article" date="2013" name="Curr. Biol.">
        <title>The Genome of the Foraminiferan Reticulomyxa filosa.</title>
        <authorList>
            <person name="Glockner G."/>
            <person name="Hulsmann N."/>
            <person name="Schleicher M."/>
            <person name="Noegel A.A."/>
            <person name="Eichinger L."/>
            <person name="Gallinger C."/>
            <person name="Pawlowski J."/>
            <person name="Sierra R."/>
            <person name="Euteneuer U."/>
            <person name="Pillet L."/>
            <person name="Moustafa A."/>
            <person name="Platzer M."/>
            <person name="Groth M."/>
            <person name="Szafranski K."/>
            <person name="Schliwa M."/>
        </authorList>
    </citation>
    <scope>NUCLEOTIDE SEQUENCE [LARGE SCALE GENOMIC DNA]</scope>
</reference>
<keyword evidence="3" id="KW-0109">Calcium transport</keyword>
<accession>X6MSX9</accession>
<dbReference type="GO" id="GO:0098703">
    <property type="term" value="P:calcium ion import across plasma membrane"/>
    <property type="evidence" value="ECO:0007669"/>
    <property type="project" value="TreeGrafter"/>
</dbReference>
<keyword evidence="6" id="KW-0106">Calcium</keyword>
<keyword evidence="7" id="KW-0851">Voltage-gated channel</keyword>
<evidence type="ECO:0000256" key="8">
    <source>
        <dbReference type="ARBA" id="ARBA00022989"/>
    </source>
</evidence>
<keyword evidence="9" id="KW-0406">Ion transport</keyword>
<comment type="caution">
    <text evidence="16">The sequence shown here is derived from an EMBL/GenBank/DDBJ whole genome shotgun (WGS) entry which is preliminary data.</text>
</comment>
<evidence type="ECO:0000256" key="7">
    <source>
        <dbReference type="ARBA" id="ARBA00022882"/>
    </source>
</evidence>
<dbReference type="GO" id="GO:0008331">
    <property type="term" value="F:high voltage-gated calcium channel activity"/>
    <property type="evidence" value="ECO:0007669"/>
    <property type="project" value="TreeGrafter"/>
</dbReference>
<dbReference type="Gene3D" id="1.10.287.70">
    <property type="match status" value="1"/>
</dbReference>
<feature type="domain" description="Ion transport" evidence="15">
    <location>
        <begin position="1"/>
        <end position="73"/>
    </location>
</feature>
<dbReference type="OrthoDB" id="431720at2759"/>
<dbReference type="AlphaFoldDB" id="X6MSX9"/>
<evidence type="ECO:0000256" key="14">
    <source>
        <dbReference type="SAM" id="Phobius"/>
    </source>
</evidence>
<evidence type="ECO:0000256" key="1">
    <source>
        <dbReference type="ARBA" id="ARBA00004141"/>
    </source>
</evidence>
<dbReference type="PANTHER" id="PTHR45628">
    <property type="entry name" value="VOLTAGE-DEPENDENT CALCIUM CHANNEL TYPE A SUBUNIT ALPHA-1"/>
    <property type="match status" value="1"/>
</dbReference>
<dbReference type="EMBL" id="ASPP01017623">
    <property type="protein sequence ID" value="ETO16919.1"/>
    <property type="molecule type" value="Genomic_DNA"/>
</dbReference>
<dbReference type="Pfam" id="PF00520">
    <property type="entry name" value="Ion_trans"/>
    <property type="match status" value="1"/>
</dbReference>
<feature type="transmembrane region" description="Helical" evidence="14">
    <location>
        <begin position="43"/>
        <end position="69"/>
    </location>
</feature>
<keyword evidence="2" id="KW-0813">Transport</keyword>